<organism evidence="1 2">
    <name type="scientific">Candidatus Zambryskibacteria bacterium RIFCSPHIGHO2_02_FULL_43_14</name>
    <dbReference type="NCBI Taxonomy" id="1802748"/>
    <lineage>
        <taxon>Bacteria</taxon>
        <taxon>Candidatus Zambryskiibacteriota</taxon>
    </lineage>
</organism>
<dbReference type="Proteomes" id="UP000178175">
    <property type="component" value="Unassembled WGS sequence"/>
</dbReference>
<gene>
    <name evidence="1" type="ORF">A3C70_01680</name>
</gene>
<dbReference type="AlphaFoldDB" id="A0A1G2TI09"/>
<dbReference type="Gene3D" id="3.40.50.11710">
    <property type="entry name" value="Cyclodipeptide synthase"/>
    <property type="match status" value="1"/>
</dbReference>
<reference evidence="1 2" key="1">
    <citation type="journal article" date="2016" name="Nat. Commun.">
        <title>Thousands of microbial genomes shed light on interconnected biogeochemical processes in an aquifer system.</title>
        <authorList>
            <person name="Anantharaman K."/>
            <person name="Brown C.T."/>
            <person name="Hug L.A."/>
            <person name="Sharon I."/>
            <person name="Castelle C.J."/>
            <person name="Probst A.J."/>
            <person name="Thomas B.C."/>
            <person name="Singh A."/>
            <person name="Wilkins M.J."/>
            <person name="Karaoz U."/>
            <person name="Brodie E.L."/>
            <person name="Williams K.H."/>
            <person name="Hubbard S.S."/>
            <person name="Banfield J.F."/>
        </authorList>
    </citation>
    <scope>NUCLEOTIDE SEQUENCE [LARGE SCALE GENOMIC DNA]</scope>
</reference>
<sequence>MKLHKIRTGNREDLEDKKYTLSIGVSLGNKWFTIENIIDLIRWSLPRTKYDLVVYVGDSIHAINLVG</sequence>
<evidence type="ECO:0000313" key="1">
    <source>
        <dbReference type="EMBL" id="OHA96954.1"/>
    </source>
</evidence>
<dbReference type="GO" id="GO:0016755">
    <property type="term" value="F:aminoacyltransferase activity"/>
    <property type="evidence" value="ECO:0007669"/>
    <property type="project" value="InterPro"/>
</dbReference>
<evidence type="ECO:0000313" key="2">
    <source>
        <dbReference type="Proteomes" id="UP000178175"/>
    </source>
</evidence>
<dbReference type="EMBL" id="MHVR01000003">
    <property type="protein sequence ID" value="OHA96954.1"/>
    <property type="molecule type" value="Genomic_DNA"/>
</dbReference>
<comment type="caution">
    <text evidence="1">The sequence shown here is derived from an EMBL/GenBank/DDBJ whole genome shotgun (WGS) entry which is preliminary data.</text>
</comment>
<proteinExistence type="predicted"/>
<accession>A0A1G2TI09</accession>
<protein>
    <submittedName>
        <fullName evidence="1">Uncharacterized protein</fullName>
    </submittedName>
</protein>
<name>A0A1G2TI09_9BACT</name>
<dbReference type="InterPro" id="IPR038622">
    <property type="entry name" value="CDPS_sf"/>
</dbReference>